<evidence type="ECO:0000313" key="3">
    <source>
        <dbReference type="EMBL" id="ASK70622.1"/>
    </source>
</evidence>
<evidence type="ECO:0000259" key="2">
    <source>
        <dbReference type="Pfam" id="PF14024"/>
    </source>
</evidence>
<dbReference type="KEGG" id="sbj:CF168_18095"/>
<evidence type="ECO:0000313" key="4">
    <source>
        <dbReference type="Proteomes" id="UP000198367"/>
    </source>
</evidence>
<dbReference type="InterPro" id="IPR025334">
    <property type="entry name" value="DUF4240"/>
</dbReference>
<feature type="domain" description="DUF4240" evidence="2">
    <location>
        <begin position="1"/>
        <end position="127"/>
    </location>
</feature>
<organism evidence="3 4">
    <name type="scientific">Shewanella bicestrii</name>
    <dbReference type="NCBI Taxonomy" id="2018305"/>
    <lineage>
        <taxon>Bacteria</taxon>
        <taxon>Pseudomonadati</taxon>
        <taxon>Pseudomonadota</taxon>
        <taxon>Gammaproteobacteria</taxon>
        <taxon>Alteromonadales</taxon>
        <taxon>Shewanellaceae</taxon>
        <taxon>Shewanella</taxon>
    </lineage>
</organism>
<accession>A0A220URW7</accession>
<feature type="coiled-coil region" evidence="1">
    <location>
        <begin position="16"/>
        <end position="43"/>
    </location>
</feature>
<reference evidence="3 4" key="1">
    <citation type="submission" date="2017-07" db="EMBL/GenBank/DDBJ databases">
        <title>Phenotypical and genomic characterization of a clinical isolate of Shewanella bicestrii sp. nov. producing an extended-spectrum beta-lactamase and a new oxacillinase variant.</title>
        <authorList>
            <person name="Jousset A.B."/>
            <person name="Bonnin R.A."/>
            <person name="Girlich D."/>
            <person name="Dabos L."/>
            <person name="Potron A."/>
            <person name="Dortet L."/>
            <person name="Glaser P."/>
            <person name="Naas T."/>
        </authorList>
    </citation>
    <scope>NUCLEOTIDE SEQUENCE [LARGE SCALE GENOMIC DNA]</scope>
    <source>
        <strain evidence="3 4">JAB-1</strain>
    </source>
</reference>
<keyword evidence="4" id="KW-1185">Reference proteome</keyword>
<evidence type="ECO:0000256" key="1">
    <source>
        <dbReference type="SAM" id="Coils"/>
    </source>
</evidence>
<dbReference type="RefSeq" id="WP_089068549.1">
    <property type="nucleotide sequence ID" value="NZ_CP022358.1"/>
</dbReference>
<sequence length="169" mass="19216">MIEVEFWDLVTRSEPAQSQESLAQALKQKLAELSDEELKAFDKLFGQQMRRSYLWSVWGAAYIITGCDSDYAFAEFRAFLISLGQARYEAAIANPDTLAQLTAWPEKDGYAYPFIEDYDLIAGQLFEDRTGKELPFMPSGKATPAGKKFSTKPKDLKQQYPELSARFPF</sequence>
<dbReference type="Pfam" id="PF14024">
    <property type="entry name" value="DUF4240"/>
    <property type="match status" value="1"/>
</dbReference>
<dbReference type="AlphaFoldDB" id="A0A220URW7"/>
<gene>
    <name evidence="3" type="ORF">CF168_18095</name>
</gene>
<dbReference type="EMBL" id="CP022358">
    <property type="protein sequence ID" value="ASK70622.1"/>
    <property type="molecule type" value="Genomic_DNA"/>
</dbReference>
<proteinExistence type="predicted"/>
<protein>
    <recommendedName>
        <fullName evidence="2">DUF4240 domain-containing protein</fullName>
    </recommendedName>
</protein>
<keyword evidence="1" id="KW-0175">Coiled coil</keyword>
<name>A0A220URW7_9GAMM</name>
<dbReference type="Proteomes" id="UP000198367">
    <property type="component" value="Chromosome"/>
</dbReference>